<reference evidence="4" key="1">
    <citation type="submission" date="2016-03" db="EMBL/GenBank/DDBJ databases">
        <authorList>
            <person name="Heylen K."/>
            <person name="De Vos P."/>
            <person name="Vekeman B."/>
        </authorList>
    </citation>
    <scope>NUCLEOTIDE SEQUENCE [LARGE SCALE GENOMIC DNA]</scope>
    <source>
        <strain evidence="4">R-45383</strain>
    </source>
</reference>
<dbReference type="InterPro" id="IPR036105">
    <property type="entry name" value="DiNase_FeMo-co_biosyn_sf"/>
</dbReference>
<evidence type="ECO:0000259" key="2">
    <source>
        <dbReference type="Pfam" id="PF02579"/>
    </source>
</evidence>
<dbReference type="CDD" id="cd00852">
    <property type="entry name" value="NifB"/>
    <property type="match status" value="1"/>
</dbReference>
<dbReference type="InterPro" id="IPR051840">
    <property type="entry name" value="NifX/NifY_domain"/>
</dbReference>
<dbReference type="InterPro" id="IPR034165">
    <property type="entry name" value="NifB_C"/>
</dbReference>
<dbReference type="Proteomes" id="UP000077628">
    <property type="component" value="Unassembled WGS sequence"/>
</dbReference>
<dbReference type="OrthoDB" id="280278at2"/>
<protein>
    <submittedName>
        <fullName evidence="3">Dinitrogenase iron-molybdenum cofactor biosynthesis protein</fullName>
    </submittedName>
</protein>
<proteinExistence type="predicted"/>
<evidence type="ECO:0000313" key="3">
    <source>
        <dbReference type="EMBL" id="OAI18321.1"/>
    </source>
</evidence>
<dbReference type="AlphaFoldDB" id="A0A177NKA7"/>
<dbReference type="PANTHER" id="PTHR33937:SF1">
    <property type="entry name" value="IRON-MOLIBDENUM COFACTOR PROCESSING PROTEIN"/>
    <property type="match status" value="1"/>
</dbReference>
<evidence type="ECO:0000256" key="1">
    <source>
        <dbReference type="ARBA" id="ARBA00023231"/>
    </source>
</evidence>
<keyword evidence="1" id="KW-0535">Nitrogen fixation</keyword>
<dbReference type="Pfam" id="PF02579">
    <property type="entry name" value="Nitro_FeMo-Co"/>
    <property type="match status" value="1"/>
</dbReference>
<gene>
    <name evidence="3" type="ORF">A1355_00150</name>
</gene>
<dbReference type="PANTHER" id="PTHR33937">
    <property type="entry name" value="IRON-MOLYBDENUM PROTEIN-RELATED-RELATED"/>
    <property type="match status" value="1"/>
</dbReference>
<keyword evidence="4" id="KW-1185">Reference proteome</keyword>
<dbReference type="SUPFAM" id="SSF53146">
    <property type="entry name" value="Nitrogenase accessory factor-like"/>
    <property type="match status" value="1"/>
</dbReference>
<comment type="caution">
    <text evidence="3">The sequence shown here is derived from an EMBL/GenBank/DDBJ whole genome shotgun (WGS) entry which is preliminary data.</text>
</comment>
<accession>A0A177NKA7</accession>
<dbReference type="Gene3D" id="3.30.420.130">
    <property type="entry name" value="Dinitrogenase iron-molybdenum cofactor biosynthesis domain"/>
    <property type="match status" value="1"/>
</dbReference>
<dbReference type="EMBL" id="LUUK01000169">
    <property type="protein sequence ID" value="OAI18321.1"/>
    <property type="molecule type" value="Genomic_DNA"/>
</dbReference>
<name>A0A177NKA7_9GAMM</name>
<organism evidence="3 4">
    <name type="scientific">Methylomonas koyamae</name>
    <dbReference type="NCBI Taxonomy" id="702114"/>
    <lineage>
        <taxon>Bacteria</taxon>
        <taxon>Pseudomonadati</taxon>
        <taxon>Pseudomonadota</taxon>
        <taxon>Gammaproteobacteria</taxon>
        <taxon>Methylococcales</taxon>
        <taxon>Methylococcaceae</taxon>
        <taxon>Methylomonas</taxon>
    </lineage>
</organism>
<dbReference type="STRING" id="702114.A1355_00150"/>
<sequence length="120" mass="12831">MSATPLQIAVATKDGISINEHFGHAKHFAIYRLTPDHCEHLESRDVDHYCHGQHGDQNALAGILETIKDCDAVFVARIGDGPTAKVNAIGVAAVADYAYMAVEESLLDYAKRLAAGEAVG</sequence>
<evidence type="ECO:0000313" key="4">
    <source>
        <dbReference type="Proteomes" id="UP000077628"/>
    </source>
</evidence>
<feature type="domain" description="Dinitrogenase iron-molybdenum cofactor biosynthesis" evidence="2">
    <location>
        <begin position="15"/>
        <end position="110"/>
    </location>
</feature>
<dbReference type="RefSeq" id="WP_064028632.1">
    <property type="nucleotide sequence ID" value="NZ_LUUK01000169.1"/>
</dbReference>
<dbReference type="InterPro" id="IPR003731">
    <property type="entry name" value="Di-Nase_FeMo-co_biosynth"/>
</dbReference>